<dbReference type="GO" id="GO:0003677">
    <property type="term" value="F:DNA binding"/>
    <property type="evidence" value="ECO:0007669"/>
    <property type="project" value="UniProtKB-KW"/>
</dbReference>
<reference evidence="7 8" key="1">
    <citation type="submission" date="2018-08" db="EMBL/GenBank/DDBJ databases">
        <title>Acidipila sp. 4G-K13, an acidobacterium isolated from forest soil.</title>
        <authorList>
            <person name="Gao Z.-H."/>
            <person name="Qiu L.-H."/>
        </authorList>
    </citation>
    <scope>NUCLEOTIDE SEQUENCE [LARGE SCALE GENOMIC DNA]</scope>
    <source>
        <strain evidence="7 8">4G-K13</strain>
    </source>
</reference>
<keyword evidence="2 7" id="KW-0238">DNA-binding</keyword>
<dbReference type="AlphaFoldDB" id="A0A372IQ96"/>
<accession>A0A372IQ96</accession>
<dbReference type="InterPro" id="IPR039420">
    <property type="entry name" value="WalR-like"/>
</dbReference>
<protein>
    <submittedName>
        <fullName evidence="7">DNA-binding response regulator</fullName>
    </submittedName>
</protein>
<dbReference type="CDD" id="cd17535">
    <property type="entry name" value="REC_NarL-like"/>
    <property type="match status" value="1"/>
</dbReference>
<dbReference type="Proteomes" id="UP000264702">
    <property type="component" value="Unassembled WGS sequence"/>
</dbReference>
<dbReference type="PRINTS" id="PR00038">
    <property type="entry name" value="HTHLUXR"/>
</dbReference>
<evidence type="ECO:0000256" key="3">
    <source>
        <dbReference type="PROSITE-ProRule" id="PRU00169"/>
    </source>
</evidence>
<dbReference type="InterPro" id="IPR058245">
    <property type="entry name" value="NreC/VraR/RcsB-like_REC"/>
</dbReference>
<evidence type="ECO:0000313" key="8">
    <source>
        <dbReference type="Proteomes" id="UP000264702"/>
    </source>
</evidence>
<evidence type="ECO:0000259" key="5">
    <source>
        <dbReference type="PROSITE" id="PS50043"/>
    </source>
</evidence>
<dbReference type="SUPFAM" id="SSF52172">
    <property type="entry name" value="CheY-like"/>
    <property type="match status" value="1"/>
</dbReference>
<feature type="modified residue" description="4-aspartylphosphate" evidence="3">
    <location>
        <position position="75"/>
    </location>
</feature>
<dbReference type="InterPro" id="IPR011006">
    <property type="entry name" value="CheY-like_superfamily"/>
</dbReference>
<dbReference type="GO" id="GO:0000160">
    <property type="term" value="P:phosphorelay signal transduction system"/>
    <property type="evidence" value="ECO:0007669"/>
    <property type="project" value="InterPro"/>
</dbReference>
<feature type="region of interest" description="Disordered" evidence="4">
    <location>
        <begin position="1"/>
        <end position="22"/>
    </location>
</feature>
<sequence>MTQQAKSPRASSPRYRSPAAPPIRILMADDHPVVRIGVRNMLQADENLDVVGEAGDGDEAITQTLELLPDVLLLDLHMPRLPGLEATRSIMSGSPTVKIILLTSTISTQQIIEALQIGARGIVLKDALTEHLTSAIRAVASGDYWIGGRRVVNLVGALHELMQQAAVPERKTFGLTPREMEVVGCIVEGCSNRDIARQFSLSEETVKRHLSNIFDKTGVSTRLELAMFAIAHQLVALQN</sequence>
<keyword evidence="8" id="KW-1185">Reference proteome</keyword>
<gene>
    <name evidence="7" type="ORF">D0Y96_10330</name>
</gene>
<dbReference type="PANTHER" id="PTHR43214">
    <property type="entry name" value="TWO-COMPONENT RESPONSE REGULATOR"/>
    <property type="match status" value="1"/>
</dbReference>
<dbReference type="EMBL" id="QVQT01000003">
    <property type="protein sequence ID" value="RFU17086.1"/>
    <property type="molecule type" value="Genomic_DNA"/>
</dbReference>
<dbReference type="SUPFAM" id="SSF46894">
    <property type="entry name" value="C-terminal effector domain of the bipartite response regulators"/>
    <property type="match status" value="1"/>
</dbReference>
<organism evidence="7 8">
    <name type="scientific">Paracidobacterium acidisoli</name>
    <dbReference type="NCBI Taxonomy" id="2303751"/>
    <lineage>
        <taxon>Bacteria</taxon>
        <taxon>Pseudomonadati</taxon>
        <taxon>Acidobacteriota</taxon>
        <taxon>Terriglobia</taxon>
        <taxon>Terriglobales</taxon>
        <taxon>Acidobacteriaceae</taxon>
        <taxon>Paracidobacterium</taxon>
    </lineage>
</organism>
<dbReference type="OrthoDB" id="9814495at2"/>
<comment type="caution">
    <text evidence="7">The sequence shown here is derived from an EMBL/GenBank/DDBJ whole genome shotgun (WGS) entry which is preliminary data.</text>
</comment>
<evidence type="ECO:0000256" key="2">
    <source>
        <dbReference type="ARBA" id="ARBA00023125"/>
    </source>
</evidence>
<dbReference type="PROSITE" id="PS00622">
    <property type="entry name" value="HTH_LUXR_1"/>
    <property type="match status" value="1"/>
</dbReference>
<dbReference type="CDD" id="cd06170">
    <property type="entry name" value="LuxR_C_like"/>
    <property type="match status" value="1"/>
</dbReference>
<dbReference type="Gene3D" id="3.40.50.2300">
    <property type="match status" value="1"/>
</dbReference>
<dbReference type="SMART" id="SM00421">
    <property type="entry name" value="HTH_LUXR"/>
    <property type="match status" value="1"/>
</dbReference>
<dbReference type="InterPro" id="IPR000792">
    <property type="entry name" value="Tscrpt_reg_LuxR_C"/>
</dbReference>
<feature type="domain" description="Response regulatory" evidence="6">
    <location>
        <begin position="24"/>
        <end position="140"/>
    </location>
</feature>
<keyword evidence="1 3" id="KW-0597">Phosphoprotein</keyword>
<feature type="domain" description="HTH luxR-type" evidence="5">
    <location>
        <begin position="168"/>
        <end position="233"/>
    </location>
</feature>
<evidence type="ECO:0000313" key="7">
    <source>
        <dbReference type="EMBL" id="RFU17086.1"/>
    </source>
</evidence>
<evidence type="ECO:0000256" key="4">
    <source>
        <dbReference type="SAM" id="MobiDB-lite"/>
    </source>
</evidence>
<dbReference type="Pfam" id="PF00196">
    <property type="entry name" value="GerE"/>
    <property type="match status" value="1"/>
</dbReference>
<proteinExistence type="predicted"/>
<dbReference type="InterPro" id="IPR016032">
    <property type="entry name" value="Sig_transdc_resp-reg_C-effctor"/>
</dbReference>
<dbReference type="PROSITE" id="PS50043">
    <property type="entry name" value="HTH_LUXR_2"/>
    <property type="match status" value="1"/>
</dbReference>
<name>A0A372IQ96_9BACT</name>
<dbReference type="Pfam" id="PF00072">
    <property type="entry name" value="Response_reg"/>
    <property type="match status" value="1"/>
</dbReference>
<dbReference type="InterPro" id="IPR001789">
    <property type="entry name" value="Sig_transdc_resp-reg_receiver"/>
</dbReference>
<evidence type="ECO:0000259" key="6">
    <source>
        <dbReference type="PROSITE" id="PS50110"/>
    </source>
</evidence>
<evidence type="ECO:0000256" key="1">
    <source>
        <dbReference type="ARBA" id="ARBA00022553"/>
    </source>
</evidence>
<dbReference type="PROSITE" id="PS50110">
    <property type="entry name" value="RESPONSE_REGULATORY"/>
    <property type="match status" value="1"/>
</dbReference>
<dbReference type="SMART" id="SM00448">
    <property type="entry name" value="REC"/>
    <property type="match status" value="1"/>
</dbReference>
<dbReference type="GO" id="GO:0006355">
    <property type="term" value="P:regulation of DNA-templated transcription"/>
    <property type="evidence" value="ECO:0007669"/>
    <property type="project" value="InterPro"/>
</dbReference>